<keyword evidence="3" id="KW-0001">2Fe-2S</keyword>
<evidence type="ECO:0000256" key="2">
    <source>
        <dbReference type="ARBA" id="ARBA00022630"/>
    </source>
</evidence>
<evidence type="ECO:0000256" key="4">
    <source>
        <dbReference type="ARBA" id="ARBA00022723"/>
    </source>
</evidence>
<evidence type="ECO:0000259" key="9">
    <source>
        <dbReference type="PROSITE" id="PS51384"/>
    </source>
</evidence>
<accession>A0A7W9PMG4</accession>
<dbReference type="GO" id="GO:0051537">
    <property type="term" value="F:2 iron, 2 sulfur cluster binding"/>
    <property type="evidence" value="ECO:0007669"/>
    <property type="project" value="UniProtKB-KW"/>
</dbReference>
<dbReference type="SUPFAM" id="SSF63380">
    <property type="entry name" value="Riboflavin synthase domain-like"/>
    <property type="match status" value="1"/>
</dbReference>
<dbReference type="RefSeq" id="WP_184782355.1">
    <property type="nucleotide sequence ID" value="NZ_JACHIT010000002.1"/>
</dbReference>
<reference evidence="10 11" key="1">
    <citation type="submission" date="2020-08" db="EMBL/GenBank/DDBJ databases">
        <title>Sequencing the genomes of 1000 actinobacteria strains.</title>
        <authorList>
            <person name="Klenk H.-P."/>
        </authorList>
    </citation>
    <scope>NUCLEOTIDE SEQUENCE [LARGE SCALE GENOMIC DNA]</scope>
    <source>
        <strain evidence="10 11">DSM 43582</strain>
    </source>
</reference>
<keyword evidence="5" id="KW-0274">FAD</keyword>
<evidence type="ECO:0000256" key="7">
    <source>
        <dbReference type="ARBA" id="ARBA00023004"/>
    </source>
</evidence>
<evidence type="ECO:0000256" key="1">
    <source>
        <dbReference type="ARBA" id="ARBA00001974"/>
    </source>
</evidence>
<dbReference type="Proteomes" id="UP000540412">
    <property type="component" value="Unassembled WGS sequence"/>
</dbReference>
<dbReference type="InterPro" id="IPR001041">
    <property type="entry name" value="2Fe-2S_ferredoxin-type"/>
</dbReference>
<evidence type="ECO:0000256" key="3">
    <source>
        <dbReference type="ARBA" id="ARBA00022714"/>
    </source>
</evidence>
<keyword evidence="6" id="KW-0560">Oxidoreductase</keyword>
<evidence type="ECO:0000313" key="11">
    <source>
        <dbReference type="Proteomes" id="UP000540412"/>
    </source>
</evidence>
<comment type="cofactor">
    <cofactor evidence="1">
        <name>FAD</name>
        <dbReference type="ChEBI" id="CHEBI:57692"/>
    </cofactor>
</comment>
<dbReference type="PROSITE" id="PS51384">
    <property type="entry name" value="FAD_FR"/>
    <property type="match status" value="1"/>
</dbReference>
<dbReference type="InterPro" id="IPR036010">
    <property type="entry name" value="2Fe-2S_ferredoxin-like_sf"/>
</dbReference>
<comment type="caution">
    <text evidence="10">The sequence shown here is derived from an EMBL/GenBank/DDBJ whole genome shotgun (WGS) entry which is preliminary data.</text>
</comment>
<proteinExistence type="predicted"/>
<dbReference type="Gene3D" id="2.40.30.10">
    <property type="entry name" value="Translation factors"/>
    <property type="match status" value="1"/>
</dbReference>
<gene>
    <name evidence="10" type="ORF">BJY24_007802</name>
</gene>
<dbReference type="CDD" id="cd06216">
    <property type="entry name" value="FNR_iron_sulfur_binding_2"/>
    <property type="match status" value="1"/>
</dbReference>
<feature type="domain" description="FAD-binding FR-type" evidence="9">
    <location>
        <begin position="30"/>
        <end position="133"/>
    </location>
</feature>
<keyword evidence="11" id="KW-1185">Reference proteome</keyword>
<evidence type="ECO:0000313" key="10">
    <source>
        <dbReference type="EMBL" id="MBB5918890.1"/>
    </source>
</evidence>
<evidence type="ECO:0000256" key="5">
    <source>
        <dbReference type="ARBA" id="ARBA00022827"/>
    </source>
</evidence>
<keyword evidence="8" id="KW-0411">Iron-sulfur</keyword>
<dbReference type="SUPFAM" id="SSF54292">
    <property type="entry name" value="2Fe-2S ferredoxin-like"/>
    <property type="match status" value="1"/>
</dbReference>
<dbReference type="InterPro" id="IPR017927">
    <property type="entry name" value="FAD-bd_FR_type"/>
</dbReference>
<dbReference type="Gene3D" id="3.10.20.30">
    <property type="match status" value="1"/>
</dbReference>
<dbReference type="CDD" id="cd00207">
    <property type="entry name" value="fer2"/>
    <property type="match status" value="1"/>
</dbReference>
<dbReference type="AlphaFoldDB" id="A0A7W9PMG4"/>
<dbReference type="Pfam" id="PF00175">
    <property type="entry name" value="NAD_binding_1"/>
    <property type="match status" value="1"/>
</dbReference>
<dbReference type="InterPro" id="IPR008333">
    <property type="entry name" value="Cbr1-like_FAD-bd_dom"/>
</dbReference>
<dbReference type="PANTHER" id="PTHR47354">
    <property type="entry name" value="NADH OXIDOREDUCTASE HCR"/>
    <property type="match status" value="1"/>
</dbReference>
<dbReference type="PANTHER" id="PTHR47354:SF6">
    <property type="entry name" value="NADH OXIDOREDUCTASE HCR"/>
    <property type="match status" value="1"/>
</dbReference>
<dbReference type="GO" id="GO:0016491">
    <property type="term" value="F:oxidoreductase activity"/>
    <property type="evidence" value="ECO:0007669"/>
    <property type="project" value="UniProtKB-KW"/>
</dbReference>
<organism evidence="10 11">
    <name type="scientific">Nocardia transvalensis</name>
    <dbReference type="NCBI Taxonomy" id="37333"/>
    <lineage>
        <taxon>Bacteria</taxon>
        <taxon>Bacillati</taxon>
        <taxon>Actinomycetota</taxon>
        <taxon>Actinomycetes</taxon>
        <taxon>Mycobacteriales</taxon>
        <taxon>Nocardiaceae</taxon>
        <taxon>Nocardia</taxon>
    </lineage>
</organism>
<dbReference type="InterPro" id="IPR001433">
    <property type="entry name" value="OxRdtase_FAD/NAD-bd"/>
</dbReference>
<name>A0A7W9PMG4_9NOCA</name>
<keyword evidence="7" id="KW-0408">Iron</keyword>
<keyword evidence="4" id="KW-0479">Metal-binding</keyword>
<dbReference type="Pfam" id="PF00970">
    <property type="entry name" value="FAD_binding_6"/>
    <property type="match status" value="1"/>
</dbReference>
<dbReference type="GO" id="GO:0046872">
    <property type="term" value="F:metal ion binding"/>
    <property type="evidence" value="ECO:0007669"/>
    <property type="project" value="UniProtKB-KW"/>
</dbReference>
<dbReference type="EMBL" id="JACHIT010000002">
    <property type="protein sequence ID" value="MBB5918890.1"/>
    <property type="molecule type" value="Genomic_DNA"/>
</dbReference>
<evidence type="ECO:0000256" key="6">
    <source>
        <dbReference type="ARBA" id="ARBA00023002"/>
    </source>
</evidence>
<protein>
    <submittedName>
        <fullName evidence="10">Ferredoxin-NADP reductase</fullName>
    </submittedName>
</protein>
<dbReference type="Gene3D" id="3.40.50.80">
    <property type="entry name" value="Nucleotide-binding domain of ferredoxin-NADP reductase (FNR) module"/>
    <property type="match status" value="1"/>
</dbReference>
<sequence length="385" mass="41617">MMGLFDLVQTLTSPHPLDRYLELVRPTLTLHDMRAEVTHVRRSVPGSVTLTLRPTRQWSGHRAGQYVQIGVLIDGVKHTRCYSPVNAQGRRDRHIELTVKAHSRGLVSRYLYRNAAPGMVVDLAPAAGTFALPDLRPDRILLISGGSGITPVLSMLRTLAEENFAGTVAFLHYATMPEAVPHREELEAIAQRHRNFHIELRYPSRGVGERIAAPVPAVAPAGTGPEPGAPWSCAAPAIPVGRFDYDTLERVAPWFAAGETFVCGPPSLMESVRRIYEAEGLGDRVHSEEFTLSTTPVDPSDVTGTTIFSASGVSAANAGASLLEQAESAGLTPEYGCRMGICFSCTAVRRSGCTRDLRTGELDSDPDQPIQLCISAAVGDTDIEI</sequence>
<keyword evidence="2" id="KW-0285">Flavoprotein</keyword>
<dbReference type="InterPro" id="IPR012675">
    <property type="entry name" value="Beta-grasp_dom_sf"/>
</dbReference>
<dbReference type="InterPro" id="IPR050415">
    <property type="entry name" value="MRET"/>
</dbReference>
<dbReference type="SUPFAM" id="SSF52343">
    <property type="entry name" value="Ferredoxin reductase-like, C-terminal NADP-linked domain"/>
    <property type="match status" value="1"/>
</dbReference>
<evidence type="ECO:0000256" key="8">
    <source>
        <dbReference type="ARBA" id="ARBA00023014"/>
    </source>
</evidence>
<dbReference type="InterPro" id="IPR039261">
    <property type="entry name" value="FNR_nucleotide-bd"/>
</dbReference>
<dbReference type="InterPro" id="IPR017938">
    <property type="entry name" value="Riboflavin_synthase-like_b-brl"/>
</dbReference>
<dbReference type="PRINTS" id="PR00409">
    <property type="entry name" value="PHDIOXRDTASE"/>
</dbReference>